<evidence type="ECO:0000256" key="4">
    <source>
        <dbReference type="ARBA" id="ARBA00022692"/>
    </source>
</evidence>
<evidence type="ECO:0000256" key="5">
    <source>
        <dbReference type="ARBA" id="ARBA00022792"/>
    </source>
</evidence>
<evidence type="ECO:0000256" key="10">
    <source>
        <dbReference type="ARBA" id="ARBA00071004"/>
    </source>
</evidence>
<keyword evidence="13" id="KW-1185">Reference proteome</keyword>
<organism evidence="12 13">
    <name type="scientific">Pseudovirgaria hyperparasitica</name>
    <dbReference type="NCBI Taxonomy" id="470096"/>
    <lineage>
        <taxon>Eukaryota</taxon>
        <taxon>Fungi</taxon>
        <taxon>Dikarya</taxon>
        <taxon>Ascomycota</taxon>
        <taxon>Pezizomycotina</taxon>
        <taxon>Dothideomycetes</taxon>
        <taxon>Dothideomycetes incertae sedis</taxon>
        <taxon>Acrospermales</taxon>
        <taxon>Acrospermaceae</taxon>
        <taxon>Pseudovirgaria</taxon>
    </lineage>
</organism>
<dbReference type="AlphaFoldDB" id="A0A6A6WB85"/>
<reference evidence="12" key="1">
    <citation type="journal article" date="2020" name="Stud. Mycol.">
        <title>101 Dothideomycetes genomes: a test case for predicting lifestyles and emergence of pathogens.</title>
        <authorList>
            <person name="Haridas S."/>
            <person name="Albert R."/>
            <person name="Binder M."/>
            <person name="Bloem J."/>
            <person name="Labutti K."/>
            <person name="Salamov A."/>
            <person name="Andreopoulos B."/>
            <person name="Baker S."/>
            <person name="Barry K."/>
            <person name="Bills G."/>
            <person name="Bluhm B."/>
            <person name="Cannon C."/>
            <person name="Castanera R."/>
            <person name="Culley D."/>
            <person name="Daum C."/>
            <person name="Ezra D."/>
            <person name="Gonzalez J."/>
            <person name="Henrissat B."/>
            <person name="Kuo A."/>
            <person name="Liang C."/>
            <person name="Lipzen A."/>
            <person name="Lutzoni F."/>
            <person name="Magnuson J."/>
            <person name="Mondo S."/>
            <person name="Nolan M."/>
            <person name="Ohm R."/>
            <person name="Pangilinan J."/>
            <person name="Park H.-J."/>
            <person name="Ramirez L."/>
            <person name="Alfaro M."/>
            <person name="Sun H."/>
            <person name="Tritt A."/>
            <person name="Yoshinaga Y."/>
            <person name="Zwiers L.-H."/>
            <person name="Turgeon B."/>
            <person name="Goodwin S."/>
            <person name="Spatafora J."/>
            <person name="Crous P."/>
            <person name="Grigoriev I."/>
        </authorList>
    </citation>
    <scope>NUCLEOTIDE SEQUENCE</scope>
    <source>
        <strain evidence="12">CBS 121739</strain>
    </source>
</reference>
<keyword evidence="5 11" id="KW-0999">Mitochondrion inner membrane</keyword>
<protein>
    <recommendedName>
        <fullName evidence="10 11">Cytochrome c oxidase subunit 8, mitochondrial</fullName>
    </recommendedName>
    <alternativeName>
        <fullName evidence="11">Cytochrome c oxidase polypeptide VIII</fullName>
    </alternativeName>
</protein>
<keyword evidence="7 11" id="KW-1133">Transmembrane helix</keyword>
<dbReference type="GeneID" id="54481743"/>
<keyword evidence="9 11" id="KW-0472">Membrane</keyword>
<dbReference type="Pfam" id="PF02935">
    <property type="entry name" value="COX7C"/>
    <property type="match status" value="1"/>
</dbReference>
<accession>A0A6A6WB85</accession>
<keyword evidence="6 11" id="KW-0809">Transit peptide</keyword>
<dbReference type="Gene3D" id="4.10.49.10">
    <property type="entry name" value="Cytochrome c oxidase subunit VIIc"/>
    <property type="match status" value="1"/>
</dbReference>
<dbReference type="Proteomes" id="UP000799437">
    <property type="component" value="Unassembled WGS sequence"/>
</dbReference>
<dbReference type="FunFam" id="4.10.49.10:FF:000001">
    <property type="entry name" value="Cytochrome c oxidase subunit 7C"/>
    <property type="match status" value="1"/>
</dbReference>
<evidence type="ECO:0000256" key="7">
    <source>
        <dbReference type="ARBA" id="ARBA00022989"/>
    </source>
</evidence>
<keyword evidence="8 11" id="KW-0496">Mitochondrion</keyword>
<dbReference type="GO" id="GO:0005743">
    <property type="term" value="C:mitochondrial inner membrane"/>
    <property type="evidence" value="ECO:0007669"/>
    <property type="project" value="UniProtKB-SubCell"/>
</dbReference>
<dbReference type="PANTHER" id="PTHR13313:SF0">
    <property type="entry name" value="CYTOCHROME C OXIDASE SUBUNIT 7C, MITOCHONDRIAL"/>
    <property type="match status" value="1"/>
</dbReference>
<feature type="transmembrane region" description="Helical" evidence="11">
    <location>
        <begin position="55"/>
        <end position="74"/>
    </location>
</feature>
<dbReference type="SUPFAM" id="SSF81427">
    <property type="entry name" value="Mitochondrial cytochrome c oxidase subunit VIIc (aka VIIIa)"/>
    <property type="match status" value="1"/>
</dbReference>
<comment type="subcellular location">
    <subcellularLocation>
        <location evidence="1 11">Mitochondrion inner membrane</location>
        <topology evidence="1 11">Single-pass membrane protein</topology>
    </subcellularLocation>
</comment>
<evidence type="ECO:0000256" key="1">
    <source>
        <dbReference type="ARBA" id="ARBA00004434"/>
    </source>
</evidence>
<sequence length="100" mass="11545">MLSRAAFRPSANAYANMIARRNFSTTRAQFSSPYHYPEGPRSNIPFNPLTRFFALRFWSFCFVGFFTPFAIAVWQTKKNKTGLMPQSQGQYLPAYCTLEL</sequence>
<keyword evidence="4 11" id="KW-0812">Transmembrane</keyword>
<evidence type="ECO:0000256" key="11">
    <source>
        <dbReference type="RuleBase" id="RU368123"/>
    </source>
</evidence>
<dbReference type="GO" id="GO:0006123">
    <property type="term" value="P:mitochondrial electron transport, cytochrome c to oxygen"/>
    <property type="evidence" value="ECO:0007669"/>
    <property type="project" value="UniProtKB-UniRule"/>
</dbReference>
<comment type="similarity">
    <text evidence="3 11">Belongs to the cytochrome c oxidase VIIc family.</text>
</comment>
<comment type="subunit">
    <text evidence="11">Component of the cytochrome c oxidase (complex IV, CIV), a multisubunit enzyme composed of a catalytic core of 3 subunits and several supernumerary subunits. The complex exists as a monomer or a dimer and forms supercomplexes (SCs) in the inner mitochondrial membrane with ubiquinol-cytochrome c oxidoreductase (cytochrome b-c1 complex, complex III, CIII).</text>
</comment>
<gene>
    <name evidence="12" type="ORF">EJ05DRAFT_311243</name>
</gene>
<evidence type="ECO:0000313" key="13">
    <source>
        <dbReference type="Proteomes" id="UP000799437"/>
    </source>
</evidence>
<name>A0A6A6WB85_9PEZI</name>
<evidence type="ECO:0000256" key="2">
    <source>
        <dbReference type="ARBA" id="ARBA00004673"/>
    </source>
</evidence>
<dbReference type="UniPathway" id="UPA00705"/>
<proteinExistence type="inferred from homology"/>
<evidence type="ECO:0000256" key="8">
    <source>
        <dbReference type="ARBA" id="ARBA00023128"/>
    </source>
</evidence>
<comment type="function">
    <text evidence="11">Component of the cytochrome c oxidase, the last enzyme in the mitochondrial electron transport chain which drives oxidative phosphorylation. The respiratory chain contains 3 multisubunit complexes succinate dehydrogenase (complex II, CII), ubiquinol-cytochrome c oxidoreductase (cytochrome b-c1 complex, complex III, CIII) and cytochrome c oxidase (complex IV, CIV), that cooperate to transfer electrons derived from NADH and succinate to molecular oxygen, creating an electrochemical gradient over the inner membrane that drives transmembrane transport and the ATP synthase. Cytochrome c oxidase is the component of the respiratory chain that catalyzes the reduction of oxygen to water. Electrons originating from reduced cytochrome c in the intermembrane space (IMS) are transferred via the dinuclear copper A center (CU(A)) of subunit 2 and heme A of subunit 1 to the active site in subunit 1, a binuclear center (BNC) formed by heme A3 and copper B (CU(B)). The BNC reduces molecular oxygen to 2 water molecules using 4 electrons from cytochrome c in the IMS and 4 protons from the mitochondrial matrix.</text>
</comment>
<dbReference type="RefSeq" id="XP_033602276.1">
    <property type="nucleotide sequence ID" value="XM_033740689.1"/>
</dbReference>
<evidence type="ECO:0000256" key="6">
    <source>
        <dbReference type="ARBA" id="ARBA00022946"/>
    </source>
</evidence>
<evidence type="ECO:0000256" key="3">
    <source>
        <dbReference type="ARBA" id="ARBA00010514"/>
    </source>
</evidence>
<comment type="pathway">
    <text evidence="2 11">Energy metabolism; oxidative phosphorylation.</text>
</comment>
<dbReference type="PANTHER" id="PTHR13313">
    <property type="entry name" value="CYTOCHROME C OXIDASE SUBUNIT VIIC"/>
    <property type="match status" value="1"/>
</dbReference>
<dbReference type="EMBL" id="ML996569">
    <property type="protein sequence ID" value="KAF2759825.1"/>
    <property type="molecule type" value="Genomic_DNA"/>
</dbReference>
<dbReference type="OrthoDB" id="9974841at2759"/>
<dbReference type="InterPro" id="IPR036636">
    <property type="entry name" value="COX7C/Cox8_sf"/>
</dbReference>
<dbReference type="GO" id="GO:0045277">
    <property type="term" value="C:respiratory chain complex IV"/>
    <property type="evidence" value="ECO:0007669"/>
    <property type="project" value="UniProtKB-UniRule"/>
</dbReference>
<evidence type="ECO:0000256" key="9">
    <source>
        <dbReference type="ARBA" id="ARBA00023136"/>
    </source>
</evidence>
<evidence type="ECO:0000313" key="12">
    <source>
        <dbReference type="EMBL" id="KAF2759825.1"/>
    </source>
</evidence>
<dbReference type="InterPro" id="IPR004202">
    <property type="entry name" value="COX7C/Cox8"/>
</dbReference>